<gene>
    <name evidence="7" type="ORF">BHV80_10305</name>
</gene>
<reference evidence="7 8" key="1">
    <citation type="journal article" date="2016" name="Nat. Biotechnol.">
        <title>Measurement of bacterial replication rates in microbial communities.</title>
        <authorList>
            <person name="Brown C.T."/>
            <person name="Olm M.R."/>
            <person name="Thomas B.C."/>
            <person name="Banfield J.F."/>
        </authorList>
    </citation>
    <scope>NUCLEOTIDE SEQUENCE [LARGE SCALE GENOMIC DNA]</scope>
    <source>
        <strain evidence="7">42_262</strain>
    </source>
</reference>
<dbReference type="InterPro" id="IPR007627">
    <property type="entry name" value="RNA_pol_sigma70_r2"/>
</dbReference>
<dbReference type="SUPFAM" id="SSF88946">
    <property type="entry name" value="Sigma2 domain of RNA polymerase sigma factors"/>
    <property type="match status" value="1"/>
</dbReference>
<dbReference type="RefSeq" id="WP_234214671.1">
    <property type="nucleotide sequence ID" value="NZ_JAHYPK010000104.1"/>
</dbReference>
<sequence length="194" mass="23594">MNEKDEILAGYLIKDNHEAFTELYVRYHDKLYNFCYKFIHSKEETEDIIQEIFFKLWTNRKEINTSLSFSSYLYTITYNKIKNYFRHLNVEYKIKTYLADIENNISNTIDNKLLYTEYQRLLRQAINELPPQRQRIFKLSWENNLSHKEIAEQLGVSINTVQQHISLSLKFIRHFFNKNAELNWIVILFLSIYK</sequence>
<dbReference type="EMBL" id="MNQV01000191">
    <property type="protein sequence ID" value="OKZ47726.1"/>
    <property type="molecule type" value="Genomic_DNA"/>
</dbReference>
<evidence type="ECO:0000259" key="5">
    <source>
        <dbReference type="Pfam" id="PF04542"/>
    </source>
</evidence>
<dbReference type="NCBIfam" id="TIGR02985">
    <property type="entry name" value="Sig70_bacteroi1"/>
    <property type="match status" value="1"/>
</dbReference>
<dbReference type="AlphaFoldDB" id="A0A1Q6J4A8"/>
<comment type="similarity">
    <text evidence="1">Belongs to the sigma-70 factor family. ECF subfamily.</text>
</comment>
<keyword evidence="4" id="KW-0804">Transcription</keyword>
<evidence type="ECO:0000313" key="7">
    <source>
        <dbReference type="EMBL" id="OKZ47726.1"/>
    </source>
</evidence>
<evidence type="ECO:0000259" key="6">
    <source>
        <dbReference type="Pfam" id="PF08281"/>
    </source>
</evidence>
<accession>A0A1Q6J4A8</accession>
<dbReference type="InterPro" id="IPR013324">
    <property type="entry name" value="RNA_pol_sigma_r3/r4-like"/>
</dbReference>
<dbReference type="GO" id="GO:0016987">
    <property type="term" value="F:sigma factor activity"/>
    <property type="evidence" value="ECO:0007669"/>
    <property type="project" value="UniProtKB-KW"/>
</dbReference>
<dbReference type="Pfam" id="PF04542">
    <property type="entry name" value="Sigma70_r2"/>
    <property type="match status" value="1"/>
</dbReference>
<dbReference type="InterPro" id="IPR013325">
    <property type="entry name" value="RNA_pol_sigma_r2"/>
</dbReference>
<dbReference type="InterPro" id="IPR014327">
    <property type="entry name" value="RNA_pol_sigma70_bacteroid"/>
</dbReference>
<dbReference type="PANTHER" id="PTHR43133">
    <property type="entry name" value="RNA POLYMERASE ECF-TYPE SIGMA FACTO"/>
    <property type="match status" value="1"/>
</dbReference>
<evidence type="ECO:0000256" key="1">
    <source>
        <dbReference type="ARBA" id="ARBA00010641"/>
    </source>
</evidence>
<dbReference type="CDD" id="cd06171">
    <property type="entry name" value="Sigma70_r4"/>
    <property type="match status" value="1"/>
</dbReference>
<comment type="caution">
    <text evidence="7">The sequence shown here is derived from an EMBL/GenBank/DDBJ whole genome shotgun (WGS) entry which is preliminary data.</text>
</comment>
<evidence type="ECO:0000256" key="3">
    <source>
        <dbReference type="ARBA" id="ARBA00023082"/>
    </source>
</evidence>
<dbReference type="GO" id="GO:0006352">
    <property type="term" value="P:DNA-templated transcription initiation"/>
    <property type="evidence" value="ECO:0007669"/>
    <property type="project" value="InterPro"/>
</dbReference>
<feature type="domain" description="RNA polymerase sigma factor 70 region 4 type 2" evidence="6">
    <location>
        <begin position="120"/>
        <end position="171"/>
    </location>
</feature>
<dbReference type="InterPro" id="IPR039425">
    <property type="entry name" value="RNA_pol_sigma-70-like"/>
</dbReference>
<evidence type="ECO:0000313" key="8">
    <source>
        <dbReference type="Proteomes" id="UP000186631"/>
    </source>
</evidence>
<keyword evidence="2" id="KW-0805">Transcription regulation</keyword>
<dbReference type="Pfam" id="PF08281">
    <property type="entry name" value="Sigma70_r4_2"/>
    <property type="match status" value="1"/>
</dbReference>
<name>A0A1Q6J4A8_PHOVU</name>
<dbReference type="PANTHER" id="PTHR43133:SF46">
    <property type="entry name" value="RNA POLYMERASE SIGMA-70 FACTOR ECF SUBFAMILY"/>
    <property type="match status" value="1"/>
</dbReference>
<dbReference type="NCBIfam" id="TIGR02937">
    <property type="entry name" value="sigma70-ECF"/>
    <property type="match status" value="1"/>
</dbReference>
<dbReference type="InterPro" id="IPR014284">
    <property type="entry name" value="RNA_pol_sigma-70_dom"/>
</dbReference>
<dbReference type="Proteomes" id="UP000186631">
    <property type="component" value="Unassembled WGS sequence"/>
</dbReference>
<proteinExistence type="inferred from homology"/>
<organism evidence="7 8">
    <name type="scientific">Phocaeicola vulgatus</name>
    <name type="common">Bacteroides vulgatus</name>
    <dbReference type="NCBI Taxonomy" id="821"/>
    <lineage>
        <taxon>Bacteria</taxon>
        <taxon>Pseudomonadati</taxon>
        <taxon>Bacteroidota</taxon>
        <taxon>Bacteroidia</taxon>
        <taxon>Bacteroidales</taxon>
        <taxon>Bacteroidaceae</taxon>
        <taxon>Phocaeicola</taxon>
    </lineage>
</organism>
<evidence type="ECO:0000256" key="2">
    <source>
        <dbReference type="ARBA" id="ARBA00023015"/>
    </source>
</evidence>
<dbReference type="InterPro" id="IPR036388">
    <property type="entry name" value="WH-like_DNA-bd_sf"/>
</dbReference>
<dbReference type="GO" id="GO:0003677">
    <property type="term" value="F:DNA binding"/>
    <property type="evidence" value="ECO:0007669"/>
    <property type="project" value="InterPro"/>
</dbReference>
<dbReference type="Gene3D" id="1.10.1740.10">
    <property type="match status" value="1"/>
</dbReference>
<dbReference type="SUPFAM" id="SSF88659">
    <property type="entry name" value="Sigma3 and sigma4 domains of RNA polymerase sigma factors"/>
    <property type="match status" value="1"/>
</dbReference>
<protein>
    <submittedName>
        <fullName evidence="7">RNA polymerase subunit sigma-70</fullName>
    </submittedName>
</protein>
<feature type="domain" description="RNA polymerase sigma-70 region 2" evidence="5">
    <location>
        <begin position="23"/>
        <end position="87"/>
    </location>
</feature>
<evidence type="ECO:0000256" key="4">
    <source>
        <dbReference type="ARBA" id="ARBA00023163"/>
    </source>
</evidence>
<keyword evidence="3" id="KW-0731">Sigma factor</keyword>
<dbReference type="Gene3D" id="1.10.10.10">
    <property type="entry name" value="Winged helix-like DNA-binding domain superfamily/Winged helix DNA-binding domain"/>
    <property type="match status" value="1"/>
</dbReference>
<dbReference type="InterPro" id="IPR013249">
    <property type="entry name" value="RNA_pol_sigma70_r4_t2"/>
</dbReference>